<evidence type="ECO:0000256" key="3">
    <source>
        <dbReference type="SAM" id="SignalP"/>
    </source>
</evidence>
<feature type="region of interest" description="Disordered" evidence="1">
    <location>
        <begin position="61"/>
        <end position="80"/>
    </location>
</feature>
<feature type="signal peptide" evidence="3">
    <location>
        <begin position="1"/>
        <end position="18"/>
    </location>
</feature>
<keyword evidence="5" id="KW-1185">Reference proteome</keyword>
<protein>
    <recommendedName>
        <fullName evidence="6">CUB domain-containing protein</fullName>
    </recommendedName>
</protein>
<evidence type="ECO:0000313" key="5">
    <source>
        <dbReference type="Proteomes" id="UP001432027"/>
    </source>
</evidence>
<feature type="compositionally biased region" description="Low complexity" evidence="1">
    <location>
        <begin position="61"/>
        <end position="73"/>
    </location>
</feature>
<feature type="transmembrane region" description="Helical" evidence="2">
    <location>
        <begin position="232"/>
        <end position="260"/>
    </location>
</feature>
<name>A0AAV5UH13_9BILA</name>
<reference evidence="4" key="1">
    <citation type="submission" date="2023-10" db="EMBL/GenBank/DDBJ databases">
        <title>Genome assembly of Pristionchus species.</title>
        <authorList>
            <person name="Yoshida K."/>
            <person name="Sommer R.J."/>
        </authorList>
    </citation>
    <scope>NUCLEOTIDE SEQUENCE</scope>
    <source>
        <strain evidence="4">RS0144</strain>
    </source>
</reference>
<evidence type="ECO:0000256" key="1">
    <source>
        <dbReference type="SAM" id="MobiDB-lite"/>
    </source>
</evidence>
<keyword evidence="2" id="KW-0812">Transmembrane</keyword>
<proteinExistence type="predicted"/>
<keyword evidence="3" id="KW-0732">Signal</keyword>
<dbReference type="EMBL" id="BTSX01000006">
    <property type="protein sequence ID" value="GMT06335.1"/>
    <property type="molecule type" value="Genomic_DNA"/>
</dbReference>
<dbReference type="AlphaFoldDB" id="A0AAV5UH13"/>
<accession>A0AAV5UH13</accession>
<organism evidence="4 5">
    <name type="scientific">Pristionchus entomophagus</name>
    <dbReference type="NCBI Taxonomy" id="358040"/>
    <lineage>
        <taxon>Eukaryota</taxon>
        <taxon>Metazoa</taxon>
        <taxon>Ecdysozoa</taxon>
        <taxon>Nematoda</taxon>
        <taxon>Chromadorea</taxon>
        <taxon>Rhabditida</taxon>
        <taxon>Rhabditina</taxon>
        <taxon>Diplogasteromorpha</taxon>
        <taxon>Diplogasteroidea</taxon>
        <taxon>Neodiplogasteridae</taxon>
        <taxon>Pristionchus</taxon>
    </lineage>
</organism>
<feature type="region of interest" description="Disordered" evidence="1">
    <location>
        <begin position="271"/>
        <end position="325"/>
    </location>
</feature>
<feature type="compositionally biased region" description="Low complexity" evidence="1">
    <location>
        <begin position="271"/>
        <end position="280"/>
    </location>
</feature>
<evidence type="ECO:0008006" key="6">
    <source>
        <dbReference type="Google" id="ProtNLM"/>
    </source>
</evidence>
<comment type="caution">
    <text evidence="4">The sequence shown here is derived from an EMBL/GenBank/DDBJ whole genome shotgun (WGS) entry which is preliminary data.</text>
</comment>
<keyword evidence="2" id="KW-0472">Membrane</keyword>
<keyword evidence="2" id="KW-1133">Transmembrane helix</keyword>
<feature type="chain" id="PRO_5043484449" description="CUB domain-containing protein" evidence="3">
    <location>
        <begin position="19"/>
        <end position="361"/>
    </location>
</feature>
<dbReference type="Proteomes" id="UP001432027">
    <property type="component" value="Unassembled WGS sequence"/>
</dbReference>
<gene>
    <name evidence="4" type="ORF">PENTCL1PPCAC_28509</name>
</gene>
<sequence>MALFPRLLLLSIIPTALSQYSSTRLDVNGVIFTSNQPFLSYFPAATNGNGMTVQCECTASSGSGQAVGSVSKSNPVNNGDRSSSCGDMSFELFNPADWATLTCSVRLRIITDSDAPLTVTDFVQLYAAQNDDAFAPNSYPVQKTTSKFPDHPDWTLAASINKRCTSGNSNNFNCDDRCQSVLCNNNANICCTDEVDADRCTCITALSTCAPPSSTPDSNGDPNEDFCANEDLYFWIMIGLACLSGLLLILLIICLSYICCALSSEDKARQTQQLQQQQQTEAARPPPPVYLSTPPRDPRYGYRGPPPLDPYGRPEAGYREEYVGVPGPASSSLEVISSQDADIDSLAGEWTDASTRREARV</sequence>
<evidence type="ECO:0000256" key="2">
    <source>
        <dbReference type="SAM" id="Phobius"/>
    </source>
</evidence>
<evidence type="ECO:0000313" key="4">
    <source>
        <dbReference type="EMBL" id="GMT06335.1"/>
    </source>
</evidence>